<sequence>MRFQKFLNSLLIFLLIGLGMFMVHSPVLADGVDPYVRRYLASQPVEIPADNQGHTQQFSAEDLTTGKILFEASCLNCHAGGVTIPYPDVSLSLKDLKAATPPRDNIKSLISYFRYPLSFDGSDTNYWCRQISETWIPQPQAEKLAAYIIRSAEASPGWGKIRDPNELPPEFRI</sequence>
<feature type="domain" description="Cytochrome c" evidence="8">
    <location>
        <begin position="61"/>
        <end position="152"/>
    </location>
</feature>
<dbReference type="NCBIfam" id="TIGR03046">
    <property type="entry name" value="PS_II_psbV2"/>
    <property type="match status" value="1"/>
</dbReference>
<dbReference type="SUPFAM" id="SSF46626">
    <property type="entry name" value="Cytochrome c"/>
    <property type="match status" value="1"/>
</dbReference>
<proteinExistence type="predicted"/>
<dbReference type="PATRIC" id="fig|1637645.4.peg.2746"/>
<protein>
    <submittedName>
        <fullName evidence="9">Cytochrome C550</fullName>
    </submittedName>
</protein>
<name>A0A0F5Y732_9CYAN</name>
<dbReference type="OrthoDB" id="486949at2"/>
<evidence type="ECO:0000256" key="3">
    <source>
        <dbReference type="ARBA" id="ARBA00022617"/>
    </source>
</evidence>
<dbReference type="RefSeq" id="WP_046282135.1">
    <property type="nucleotide sequence ID" value="NZ_LATL02000136.1"/>
</dbReference>
<evidence type="ECO:0000256" key="6">
    <source>
        <dbReference type="ARBA" id="ARBA00023004"/>
    </source>
</evidence>
<dbReference type="InterPro" id="IPR029490">
    <property type="entry name" value="Cytochrom_C550"/>
</dbReference>
<evidence type="ECO:0000256" key="2">
    <source>
        <dbReference type="ARBA" id="ARBA00022531"/>
    </source>
</evidence>
<keyword evidence="3 7" id="KW-0349">Heme</keyword>
<keyword evidence="1" id="KW-0813">Transport</keyword>
<dbReference type="Proteomes" id="UP000033607">
    <property type="component" value="Unassembled WGS sequence"/>
</dbReference>
<evidence type="ECO:0000256" key="1">
    <source>
        <dbReference type="ARBA" id="ARBA00022448"/>
    </source>
</evidence>
<dbReference type="Pfam" id="PF14495">
    <property type="entry name" value="Cytochrom_C550"/>
    <property type="match status" value="1"/>
</dbReference>
<reference evidence="9 10" key="1">
    <citation type="submission" date="2015-06" db="EMBL/GenBank/DDBJ databases">
        <title>Draft genome assembly of filamentous brackish cyanobacterium Limnoraphis robusta strain CS-951.</title>
        <authorList>
            <person name="Willis A."/>
            <person name="Parks M."/>
            <person name="Burford M.A."/>
        </authorList>
    </citation>
    <scope>NUCLEOTIDE SEQUENCE [LARGE SCALE GENOMIC DNA]</scope>
    <source>
        <strain evidence="9 10">CS-951</strain>
    </source>
</reference>
<keyword evidence="5" id="KW-0249">Electron transport</keyword>
<dbReference type="GO" id="GO:0046872">
    <property type="term" value="F:metal ion binding"/>
    <property type="evidence" value="ECO:0007669"/>
    <property type="project" value="UniProtKB-KW"/>
</dbReference>
<dbReference type="GO" id="GO:0009055">
    <property type="term" value="F:electron transfer activity"/>
    <property type="evidence" value="ECO:0007669"/>
    <property type="project" value="InterPro"/>
</dbReference>
<dbReference type="GO" id="GO:0020037">
    <property type="term" value="F:heme binding"/>
    <property type="evidence" value="ECO:0007669"/>
    <property type="project" value="InterPro"/>
</dbReference>
<evidence type="ECO:0000313" key="10">
    <source>
        <dbReference type="Proteomes" id="UP000033607"/>
    </source>
</evidence>
<evidence type="ECO:0000256" key="7">
    <source>
        <dbReference type="PROSITE-ProRule" id="PRU00433"/>
    </source>
</evidence>
<dbReference type="InterPro" id="IPR009056">
    <property type="entry name" value="Cyt_c-like_dom"/>
</dbReference>
<dbReference type="GO" id="GO:0015979">
    <property type="term" value="P:photosynthesis"/>
    <property type="evidence" value="ECO:0007669"/>
    <property type="project" value="UniProtKB-KW"/>
</dbReference>
<comment type="caution">
    <text evidence="9">The sequence shown here is derived from an EMBL/GenBank/DDBJ whole genome shotgun (WGS) entry which is preliminary data.</text>
</comment>
<evidence type="ECO:0000256" key="4">
    <source>
        <dbReference type="ARBA" id="ARBA00022723"/>
    </source>
</evidence>
<organism evidence="9 10">
    <name type="scientific">Limnoraphis robusta CS-951</name>
    <dbReference type="NCBI Taxonomy" id="1637645"/>
    <lineage>
        <taxon>Bacteria</taxon>
        <taxon>Bacillati</taxon>
        <taxon>Cyanobacteriota</taxon>
        <taxon>Cyanophyceae</taxon>
        <taxon>Oscillatoriophycideae</taxon>
        <taxon>Oscillatoriales</taxon>
        <taxon>Sirenicapillariaceae</taxon>
        <taxon>Limnoraphis</taxon>
    </lineage>
</organism>
<evidence type="ECO:0000256" key="5">
    <source>
        <dbReference type="ARBA" id="ARBA00022982"/>
    </source>
</evidence>
<keyword evidence="2" id="KW-0602">Photosynthesis</keyword>
<evidence type="ECO:0000259" key="8">
    <source>
        <dbReference type="PROSITE" id="PS51007"/>
    </source>
</evidence>
<dbReference type="EMBL" id="LATL02000136">
    <property type="protein sequence ID" value="KKD34751.1"/>
    <property type="molecule type" value="Genomic_DNA"/>
</dbReference>
<keyword evidence="4 7" id="KW-0479">Metal-binding</keyword>
<accession>A0A0F5Y732</accession>
<dbReference type="InterPro" id="IPR036909">
    <property type="entry name" value="Cyt_c-like_dom_sf"/>
</dbReference>
<dbReference type="AlphaFoldDB" id="A0A0F5Y732"/>
<dbReference type="PROSITE" id="PS51007">
    <property type="entry name" value="CYTC"/>
    <property type="match status" value="1"/>
</dbReference>
<evidence type="ECO:0000313" key="9">
    <source>
        <dbReference type="EMBL" id="KKD34751.1"/>
    </source>
</evidence>
<gene>
    <name evidence="9" type="ORF">WN50_29130</name>
</gene>
<keyword evidence="6 7" id="KW-0408">Iron</keyword>
<dbReference type="Gene3D" id="1.10.760.10">
    <property type="entry name" value="Cytochrome c-like domain"/>
    <property type="match status" value="1"/>
</dbReference>